<proteinExistence type="predicted"/>
<gene>
    <name evidence="2" type="ORF">X798_05671</name>
</gene>
<sequence length="158" mass="18125">MIAPSFLILIEIFFRITEAYDRPNHFGNPCLLCKCFVEYTDRDMPISLKPYGVANDSYSSTEDQCLVTCFNDTRCKGVVYGLIGGRDVFTCELYEKTTLNELIYTPNINIYLPKRKSDCKANFDHIQNLAISEPEEKISKRKANYLALLEHPNPFAYG</sequence>
<dbReference type="OrthoDB" id="5802114at2759"/>
<protein>
    <submittedName>
        <fullName evidence="2">PAN domain protein</fullName>
    </submittedName>
</protein>
<name>A0A238BPQ3_9BILA</name>
<keyword evidence="3" id="KW-1185">Reference proteome</keyword>
<dbReference type="EMBL" id="KZ270034">
    <property type="protein sequence ID" value="OZC07361.1"/>
    <property type="molecule type" value="Genomic_DNA"/>
</dbReference>
<evidence type="ECO:0000256" key="1">
    <source>
        <dbReference type="SAM" id="SignalP"/>
    </source>
</evidence>
<accession>A0A238BPQ3</accession>
<evidence type="ECO:0000313" key="3">
    <source>
        <dbReference type="Proteomes" id="UP000242913"/>
    </source>
</evidence>
<reference evidence="2 3" key="1">
    <citation type="submission" date="2015-12" db="EMBL/GenBank/DDBJ databases">
        <title>Draft genome of the nematode, Onchocerca flexuosa.</title>
        <authorList>
            <person name="Mitreva M."/>
        </authorList>
    </citation>
    <scope>NUCLEOTIDE SEQUENCE [LARGE SCALE GENOMIC DNA]</scope>
    <source>
        <strain evidence="2">Red Deer</strain>
    </source>
</reference>
<feature type="chain" id="PRO_5012782612" evidence="1">
    <location>
        <begin position="20"/>
        <end position="158"/>
    </location>
</feature>
<dbReference type="Proteomes" id="UP000242913">
    <property type="component" value="Unassembled WGS sequence"/>
</dbReference>
<feature type="signal peptide" evidence="1">
    <location>
        <begin position="1"/>
        <end position="19"/>
    </location>
</feature>
<dbReference type="AlphaFoldDB" id="A0A238BPQ3"/>
<evidence type="ECO:0000313" key="2">
    <source>
        <dbReference type="EMBL" id="OZC07361.1"/>
    </source>
</evidence>
<keyword evidence="1" id="KW-0732">Signal</keyword>
<organism evidence="2 3">
    <name type="scientific">Onchocerca flexuosa</name>
    <dbReference type="NCBI Taxonomy" id="387005"/>
    <lineage>
        <taxon>Eukaryota</taxon>
        <taxon>Metazoa</taxon>
        <taxon>Ecdysozoa</taxon>
        <taxon>Nematoda</taxon>
        <taxon>Chromadorea</taxon>
        <taxon>Rhabditida</taxon>
        <taxon>Spirurina</taxon>
        <taxon>Spiruromorpha</taxon>
        <taxon>Filarioidea</taxon>
        <taxon>Onchocercidae</taxon>
        <taxon>Onchocerca</taxon>
    </lineage>
</organism>